<feature type="domain" description="Reverse transcriptase" evidence="9">
    <location>
        <begin position="410"/>
        <end position="586"/>
    </location>
</feature>
<dbReference type="CDD" id="cd09274">
    <property type="entry name" value="RNase_HI_RT_Ty3"/>
    <property type="match status" value="2"/>
</dbReference>
<feature type="region of interest" description="Disordered" evidence="8">
    <location>
        <begin position="871"/>
        <end position="905"/>
    </location>
</feature>
<feature type="region of interest" description="Disordered" evidence="8">
    <location>
        <begin position="730"/>
        <end position="783"/>
    </location>
</feature>
<keyword evidence="6" id="KW-0378">Hydrolase</keyword>
<dbReference type="Proteomes" id="UP001234989">
    <property type="component" value="Chromosome 10"/>
</dbReference>
<evidence type="ECO:0000256" key="3">
    <source>
        <dbReference type="ARBA" id="ARBA00022695"/>
    </source>
</evidence>
<evidence type="ECO:0000256" key="8">
    <source>
        <dbReference type="SAM" id="MobiDB-lite"/>
    </source>
</evidence>
<protein>
    <recommendedName>
        <fullName evidence="9">Reverse transcriptase domain-containing protein</fullName>
    </recommendedName>
</protein>
<dbReference type="FunFam" id="3.30.70.270:FF:000020">
    <property type="entry name" value="Transposon Tf2-6 polyprotein-like Protein"/>
    <property type="match status" value="2"/>
</dbReference>
<sequence length="1056" mass="121522">MAPAELKELKEQSMDLLEKGFIRPSQSPWGAPVLFVKNKDGSLRMCIDYRQLNRVTVKNKYPLLRIDDLFNQLQGASHFSRIDLPSGYHQVKGRECDVPKTPFRTRYGHYEFVVMSFGLTNAPAIFMDLMNRVFKPYLDSFVVVFIDDILIYSHSEEEHMGHVVSGNGIKVDPKKTDVIRNWPRPLSPSDIGSFLGLAGYYRRFVNEFSSIASPMTELTQKKAKFEWTDECERSFQTLKDKLVSAPILSLPDGLDRYVVYCDASRVGLGCVLMQNGKVIAYASRQLKVHKKNYPTHDLEFAAVVFALKIWRHYLYGVHVDAFTDHKILQYVFTQKDLNLRQRRLLEFLKDYDMSVHYHPVFPNDLPGVPPKREIEFGIDLLPDNQPNSIPPYRMAPAELKELKEQLMDLLEKSFIRPSQSPWGAPVLFVKKKDGSLRMCIDYRQLNRVTVKNKYPLLRIDDLFDQLQGASHFSKIDLRSGYHQVKVRECDIPKTAFRTRYGHYEFVFMSFGLTNAPAIFMDLMNRVFKPYLDSFVVVFIDDILIYSHSEEEHMGHLRVHPKKTDVIRNRPRPLTPSDIRSFLGLAGYYRRFVNGFSAIASPMTKLTQKKAKFEWTDEVGLGCVLMQNGKVIAYASRQLKVHEKNYPTHDLELATVVFALKILRHYLYGVHVDVFTDHKSLQYVFTQKDLNLRQRRWLEFLKDYDLSVHYHPGHTNYGKVTGAPINNGDKAEHQNTQCDKDNNPEVTIPTTQHENNNCNSSNFQGKEASHSKEHISEEEQESVRVLSKMNQGNNQNTMHTPNQMFEDMNQEQMKRNAKAITDENVKKNLQVERSAATKQNQIKKMPKSNEQLGTFMDKQHNNGEKFIWQAKDKISSKDNTTQHCEEEERNQQTNSSKEAGKSVNLDHNTNSNQIVIENDGLLMQTNGNGGVDQQGHKDNNQMNSKIPPPIKISSNFDVYRPVQQKITQNNVEQTLKKTPVSNSVNKNNHQQIPDPAPSTVTQSLATRLRANQLKNATPMIIDQPIITTRQGYPSITFYEEDYLGGQIPQCYAENGSY</sequence>
<dbReference type="GO" id="GO:0004519">
    <property type="term" value="F:endonuclease activity"/>
    <property type="evidence" value="ECO:0007669"/>
    <property type="project" value="UniProtKB-KW"/>
</dbReference>
<evidence type="ECO:0000256" key="5">
    <source>
        <dbReference type="ARBA" id="ARBA00022759"/>
    </source>
</evidence>
<gene>
    <name evidence="10" type="ORF">MTR67_043501</name>
</gene>
<dbReference type="GO" id="GO:0006508">
    <property type="term" value="P:proteolysis"/>
    <property type="evidence" value="ECO:0007669"/>
    <property type="project" value="UniProtKB-KW"/>
</dbReference>
<accession>A0AAF0ZSQ9</accession>
<feature type="compositionally biased region" description="Basic and acidic residues" evidence="8">
    <location>
        <begin position="730"/>
        <end position="742"/>
    </location>
</feature>
<name>A0AAF0ZSQ9_SOLVR</name>
<dbReference type="CDD" id="cd01647">
    <property type="entry name" value="RT_LTR"/>
    <property type="match status" value="2"/>
</dbReference>
<evidence type="ECO:0000259" key="9">
    <source>
        <dbReference type="PROSITE" id="PS50878"/>
    </source>
</evidence>
<feature type="compositionally biased region" description="Basic and acidic residues" evidence="8">
    <location>
        <begin position="766"/>
        <end position="776"/>
    </location>
</feature>
<keyword evidence="4" id="KW-0540">Nuclease</keyword>
<keyword evidence="3" id="KW-0548">Nucleotidyltransferase</keyword>
<dbReference type="Gene3D" id="3.10.10.10">
    <property type="entry name" value="HIV Type 1 Reverse Transcriptase, subunit A, domain 1"/>
    <property type="match status" value="2"/>
</dbReference>
<evidence type="ECO:0000256" key="7">
    <source>
        <dbReference type="ARBA" id="ARBA00022918"/>
    </source>
</evidence>
<dbReference type="Gene3D" id="3.30.70.270">
    <property type="match status" value="4"/>
</dbReference>
<evidence type="ECO:0000313" key="11">
    <source>
        <dbReference type="Proteomes" id="UP001234989"/>
    </source>
</evidence>
<organism evidence="10 11">
    <name type="scientific">Solanum verrucosum</name>
    <dbReference type="NCBI Taxonomy" id="315347"/>
    <lineage>
        <taxon>Eukaryota</taxon>
        <taxon>Viridiplantae</taxon>
        <taxon>Streptophyta</taxon>
        <taxon>Embryophyta</taxon>
        <taxon>Tracheophyta</taxon>
        <taxon>Spermatophyta</taxon>
        <taxon>Magnoliopsida</taxon>
        <taxon>eudicotyledons</taxon>
        <taxon>Gunneridae</taxon>
        <taxon>Pentapetalae</taxon>
        <taxon>asterids</taxon>
        <taxon>lamiids</taxon>
        <taxon>Solanales</taxon>
        <taxon>Solanaceae</taxon>
        <taxon>Solanoideae</taxon>
        <taxon>Solaneae</taxon>
        <taxon>Solanum</taxon>
    </lineage>
</organism>
<proteinExistence type="predicted"/>
<feature type="domain" description="Reverse transcriptase" evidence="9">
    <location>
        <begin position="17"/>
        <end position="199"/>
    </location>
</feature>
<evidence type="ECO:0000256" key="4">
    <source>
        <dbReference type="ARBA" id="ARBA00022722"/>
    </source>
</evidence>
<feature type="compositionally biased region" description="Polar residues" evidence="8">
    <location>
        <begin position="743"/>
        <end position="763"/>
    </location>
</feature>
<keyword evidence="11" id="KW-1185">Reference proteome</keyword>
<dbReference type="FunFam" id="3.10.10.10:FF:000007">
    <property type="entry name" value="Retrovirus-related Pol polyprotein from transposon 17.6-like Protein"/>
    <property type="match status" value="1"/>
</dbReference>
<dbReference type="AlphaFoldDB" id="A0AAF0ZSQ9"/>
<dbReference type="EMBL" id="CP133621">
    <property type="protein sequence ID" value="WMV50116.1"/>
    <property type="molecule type" value="Genomic_DNA"/>
</dbReference>
<keyword evidence="5" id="KW-0255">Endonuclease</keyword>
<dbReference type="PANTHER" id="PTHR37984">
    <property type="entry name" value="PROTEIN CBG26694"/>
    <property type="match status" value="1"/>
</dbReference>
<dbReference type="PROSITE" id="PS50878">
    <property type="entry name" value="RT_POL"/>
    <property type="match status" value="2"/>
</dbReference>
<evidence type="ECO:0000256" key="2">
    <source>
        <dbReference type="ARBA" id="ARBA00022679"/>
    </source>
</evidence>
<dbReference type="GO" id="GO:0008233">
    <property type="term" value="F:peptidase activity"/>
    <property type="evidence" value="ECO:0007669"/>
    <property type="project" value="UniProtKB-KW"/>
</dbReference>
<dbReference type="InterPro" id="IPR043128">
    <property type="entry name" value="Rev_trsase/Diguanyl_cyclase"/>
</dbReference>
<dbReference type="InterPro" id="IPR043502">
    <property type="entry name" value="DNA/RNA_pol_sf"/>
</dbReference>
<keyword evidence="7" id="KW-0695">RNA-directed DNA polymerase</keyword>
<dbReference type="SUPFAM" id="SSF56672">
    <property type="entry name" value="DNA/RNA polymerases"/>
    <property type="match status" value="2"/>
</dbReference>
<evidence type="ECO:0000313" key="10">
    <source>
        <dbReference type="EMBL" id="WMV50116.1"/>
    </source>
</evidence>
<evidence type="ECO:0000256" key="6">
    <source>
        <dbReference type="ARBA" id="ARBA00022801"/>
    </source>
</evidence>
<dbReference type="PANTHER" id="PTHR37984:SF5">
    <property type="entry name" value="PROTEIN NYNRIN-LIKE"/>
    <property type="match status" value="1"/>
</dbReference>
<reference evidence="10" key="1">
    <citation type="submission" date="2023-08" db="EMBL/GenBank/DDBJ databases">
        <title>A de novo genome assembly of Solanum verrucosum Schlechtendal, a Mexican diploid species geographically isolated from the other diploid A-genome species in potato relatives.</title>
        <authorList>
            <person name="Hosaka K."/>
        </authorList>
    </citation>
    <scope>NUCLEOTIDE SEQUENCE</scope>
    <source>
        <tissue evidence="10">Young leaves</tissue>
    </source>
</reference>
<evidence type="ECO:0000256" key="1">
    <source>
        <dbReference type="ARBA" id="ARBA00022670"/>
    </source>
</evidence>
<dbReference type="Pfam" id="PF17917">
    <property type="entry name" value="RT_RNaseH"/>
    <property type="match status" value="2"/>
</dbReference>
<dbReference type="Pfam" id="PF00078">
    <property type="entry name" value="RVT_1"/>
    <property type="match status" value="2"/>
</dbReference>
<dbReference type="FunFam" id="3.10.20.370:FF:000001">
    <property type="entry name" value="Retrovirus-related Pol polyprotein from transposon 17.6-like protein"/>
    <property type="match status" value="1"/>
</dbReference>
<keyword evidence="1" id="KW-0645">Protease</keyword>
<dbReference type="GO" id="GO:0003964">
    <property type="term" value="F:RNA-directed DNA polymerase activity"/>
    <property type="evidence" value="ECO:0007669"/>
    <property type="project" value="UniProtKB-KW"/>
</dbReference>
<dbReference type="InterPro" id="IPR000477">
    <property type="entry name" value="RT_dom"/>
</dbReference>
<dbReference type="InterPro" id="IPR050951">
    <property type="entry name" value="Retrovirus_Pol_polyprotein"/>
</dbReference>
<keyword evidence="2" id="KW-0808">Transferase</keyword>
<dbReference type="InterPro" id="IPR041373">
    <property type="entry name" value="RT_RNaseH"/>
</dbReference>